<accession>A0A382LMG7</accession>
<dbReference type="AlphaFoldDB" id="A0A382LMG7"/>
<name>A0A382LMG7_9ZZZZ</name>
<dbReference type="EMBL" id="UINC01087156">
    <property type="protein sequence ID" value="SVC36292.1"/>
    <property type="molecule type" value="Genomic_DNA"/>
</dbReference>
<protein>
    <submittedName>
        <fullName evidence="1">Uncharacterized protein</fullName>
    </submittedName>
</protein>
<proteinExistence type="predicted"/>
<reference evidence="1" key="1">
    <citation type="submission" date="2018-05" db="EMBL/GenBank/DDBJ databases">
        <authorList>
            <person name="Lanie J.A."/>
            <person name="Ng W.-L."/>
            <person name="Kazmierczak K.M."/>
            <person name="Andrzejewski T.M."/>
            <person name="Davidsen T.M."/>
            <person name="Wayne K.J."/>
            <person name="Tettelin H."/>
            <person name="Glass J.I."/>
            <person name="Rusch D."/>
            <person name="Podicherti R."/>
            <person name="Tsui H.-C.T."/>
            <person name="Winkler M.E."/>
        </authorList>
    </citation>
    <scope>NUCLEOTIDE SEQUENCE</scope>
</reference>
<evidence type="ECO:0000313" key="1">
    <source>
        <dbReference type="EMBL" id="SVC36292.1"/>
    </source>
</evidence>
<sequence length="29" mass="3541">MIRQFIYENIQKMLKTLSKVNIRYLLNGL</sequence>
<gene>
    <name evidence="1" type="ORF">METZ01_LOCUS289146</name>
</gene>
<organism evidence="1">
    <name type="scientific">marine metagenome</name>
    <dbReference type="NCBI Taxonomy" id="408172"/>
    <lineage>
        <taxon>unclassified sequences</taxon>
        <taxon>metagenomes</taxon>
        <taxon>ecological metagenomes</taxon>
    </lineage>
</organism>